<dbReference type="Proteomes" id="UP000516106">
    <property type="component" value="Chromosome"/>
</dbReference>
<keyword evidence="1" id="KW-0472">Membrane</keyword>
<feature type="transmembrane region" description="Helical" evidence="1">
    <location>
        <begin position="7"/>
        <end position="24"/>
    </location>
</feature>
<gene>
    <name evidence="2" type="ORF">SMNM65_00430</name>
</gene>
<reference evidence="3" key="1">
    <citation type="submission" date="2020-08" db="EMBL/GenBank/DDBJ databases">
        <title>Complete genome sequence of Streptococcus mitis strain Nm-65.</title>
        <authorList>
            <person name="Tabata A."/>
            <person name="Ohkuni H."/>
            <person name="Nagamune H."/>
        </authorList>
    </citation>
    <scope>NUCLEOTIDE SEQUENCE [LARGE SCALE GENOMIC DNA]</scope>
    <source>
        <strain evidence="3">Nm-65</strain>
    </source>
</reference>
<dbReference type="AlphaFoldDB" id="A0A7G1ITP6"/>
<evidence type="ECO:0000256" key="1">
    <source>
        <dbReference type="SAM" id="Phobius"/>
    </source>
</evidence>
<organism evidence="2 3">
    <name type="scientific">Streptococcus mitis</name>
    <dbReference type="NCBI Taxonomy" id="28037"/>
    <lineage>
        <taxon>Bacteria</taxon>
        <taxon>Bacillati</taxon>
        <taxon>Bacillota</taxon>
        <taxon>Bacilli</taxon>
        <taxon>Lactobacillales</taxon>
        <taxon>Streptococcaceae</taxon>
        <taxon>Streptococcus</taxon>
        <taxon>Streptococcus mitis group</taxon>
    </lineage>
</organism>
<keyword evidence="1" id="KW-0812">Transmembrane</keyword>
<protein>
    <submittedName>
        <fullName evidence="2">Uncharacterized protein</fullName>
    </submittedName>
</protein>
<evidence type="ECO:0000313" key="3">
    <source>
        <dbReference type="Proteomes" id="UP000516106"/>
    </source>
</evidence>
<name>A0A7G1ITP6_STRMT</name>
<sequence>MLFIGYLVCYFFALMFLKIVFDWTKEDIGKIFKHGLIFLFLPLVFVGALVYDFVNKR</sequence>
<accession>A0A7G1ITP6</accession>
<dbReference type="EMBL" id="AP023349">
    <property type="protein sequence ID" value="BCJ09611.1"/>
    <property type="molecule type" value="Genomic_DNA"/>
</dbReference>
<evidence type="ECO:0000313" key="2">
    <source>
        <dbReference type="EMBL" id="BCJ09611.1"/>
    </source>
</evidence>
<keyword evidence="1" id="KW-1133">Transmembrane helix</keyword>
<proteinExistence type="predicted"/>
<feature type="transmembrane region" description="Helical" evidence="1">
    <location>
        <begin position="36"/>
        <end position="54"/>
    </location>
</feature>